<evidence type="ECO:0000313" key="3">
    <source>
        <dbReference type="EMBL" id="KAF2277568.1"/>
    </source>
</evidence>
<dbReference type="Proteomes" id="UP000800097">
    <property type="component" value="Unassembled WGS sequence"/>
</dbReference>
<comment type="function">
    <text evidence="1">Component of the MICOS complex, a large protein complex of the mitochondrial inner membrane that plays crucial roles in the maintenance of crista junctions, inner membrane architecture, and formation of contact sites to the outer membrane.</text>
</comment>
<dbReference type="RefSeq" id="XP_033655107.1">
    <property type="nucleotide sequence ID" value="XM_033798160.1"/>
</dbReference>
<organism evidence="3 4">
    <name type="scientific">Westerdykella ornata</name>
    <dbReference type="NCBI Taxonomy" id="318751"/>
    <lineage>
        <taxon>Eukaryota</taxon>
        <taxon>Fungi</taxon>
        <taxon>Dikarya</taxon>
        <taxon>Ascomycota</taxon>
        <taxon>Pezizomycotina</taxon>
        <taxon>Dothideomycetes</taxon>
        <taxon>Pleosporomycetidae</taxon>
        <taxon>Pleosporales</taxon>
        <taxon>Sporormiaceae</taxon>
        <taxon>Westerdykella</taxon>
    </lineage>
</organism>
<keyword evidence="1" id="KW-0496">Mitochondrion</keyword>
<dbReference type="EMBL" id="ML986490">
    <property type="protein sequence ID" value="KAF2277568.1"/>
    <property type="molecule type" value="Genomic_DNA"/>
</dbReference>
<dbReference type="GeneID" id="54551335"/>
<dbReference type="GO" id="GO:0044284">
    <property type="term" value="C:mitochondrial crista junction"/>
    <property type="evidence" value="ECO:0007669"/>
    <property type="project" value="TreeGrafter"/>
</dbReference>
<sequence>MAFRPLLRNSAVVPGLAGVVVGLGTTMYSERTLHAEEPPSEQNTLSLHRRKPIYDDLPLSSTTPLPSTPTTPTETASTTPQGPSLLPSLPTQDTQPPAPYRPTPTDRLAAHIRNLRLALHSQAVTAEDAVNAALTRTLALEHSFTSTLQSLAPPKESGEKLFPGTLYVLVSAMAGSIVTRNRNILLRASVPGAVGLVAAHAVLPITMRNVGDLVWTYEERYPPLADAHLRVRERVERFVATGRAHAGMGVGMVQDKVGEVRGKMEEWVKQGK</sequence>
<dbReference type="OrthoDB" id="2399148at2759"/>
<evidence type="ECO:0000256" key="1">
    <source>
        <dbReference type="RuleBase" id="RU363021"/>
    </source>
</evidence>
<accession>A0A6A6JNU6</accession>
<evidence type="ECO:0000256" key="2">
    <source>
        <dbReference type="SAM" id="MobiDB-lite"/>
    </source>
</evidence>
<dbReference type="InterPro" id="IPR033181">
    <property type="entry name" value="Mic26_fungi"/>
</dbReference>
<dbReference type="GO" id="GO:0042407">
    <property type="term" value="P:cristae formation"/>
    <property type="evidence" value="ECO:0007669"/>
    <property type="project" value="InterPro"/>
</dbReference>
<name>A0A6A6JNU6_WESOR</name>
<feature type="region of interest" description="Disordered" evidence="2">
    <location>
        <begin position="54"/>
        <end position="105"/>
    </location>
</feature>
<dbReference type="AlphaFoldDB" id="A0A6A6JNU6"/>
<dbReference type="PANTHER" id="PTHR28268:SF1">
    <property type="entry name" value="MICOS SUBUNIT MIC26"/>
    <property type="match status" value="1"/>
</dbReference>
<keyword evidence="1" id="KW-0999">Mitochondrion inner membrane</keyword>
<comment type="subcellular location">
    <subcellularLocation>
        <location evidence="1">Mitochondrion inner membrane</location>
    </subcellularLocation>
</comment>
<protein>
    <recommendedName>
        <fullName evidence="1">MICOS complex subunit</fullName>
    </recommendedName>
</protein>
<feature type="compositionally biased region" description="Low complexity" evidence="2">
    <location>
        <begin position="57"/>
        <end position="80"/>
    </location>
</feature>
<dbReference type="Pfam" id="PF09769">
    <property type="entry name" value="ApoO"/>
    <property type="match status" value="1"/>
</dbReference>
<gene>
    <name evidence="3" type="ORF">EI97DRAFT_432428</name>
</gene>
<dbReference type="GO" id="GO:0061617">
    <property type="term" value="C:MICOS complex"/>
    <property type="evidence" value="ECO:0007669"/>
    <property type="project" value="UniProtKB-UniRule"/>
</dbReference>
<keyword evidence="4" id="KW-1185">Reference proteome</keyword>
<keyword evidence="1" id="KW-0472">Membrane</keyword>
<reference evidence="3" key="1">
    <citation type="journal article" date="2020" name="Stud. Mycol.">
        <title>101 Dothideomycetes genomes: a test case for predicting lifestyles and emergence of pathogens.</title>
        <authorList>
            <person name="Haridas S."/>
            <person name="Albert R."/>
            <person name="Binder M."/>
            <person name="Bloem J."/>
            <person name="Labutti K."/>
            <person name="Salamov A."/>
            <person name="Andreopoulos B."/>
            <person name="Baker S."/>
            <person name="Barry K."/>
            <person name="Bills G."/>
            <person name="Bluhm B."/>
            <person name="Cannon C."/>
            <person name="Castanera R."/>
            <person name="Culley D."/>
            <person name="Daum C."/>
            <person name="Ezra D."/>
            <person name="Gonzalez J."/>
            <person name="Henrissat B."/>
            <person name="Kuo A."/>
            <person name="Liang C."/>
            <person name="Lipzen A."/>
            <person name="Lutzoni F."/>
            <person name="Magnuson J."/>
            <person name="Mondo S."/>
            <person name="Nolan M."/>
            <person name="Ohm R."/>
            <person name="Pangilinan J."/>
            <person name="Park H.-J."/>
            <person name="Ramirez L."/>
            <person name="Alfaro M."/>
            <person name="Sun H."/>
            <person name="Tritt A."/>
            <person name="Yoshinaga Y."/>
            <person name="Zwiers L.-H."/>
            <person name="Turgeon B."/>
            <person name="Goodwin S."/>
            <person name="Spatafora J."/>
            <person name="Crous P."/>
            <person name="Grigoriev I."/>
        </authorList>
    </citation>
    <scope>NUCLEOTIDE SEQUENCE</scope>
    <source>
        <strain evidence="3">CBS 379.55</strain>
    </source>
</reference>
<dbReference type="PANTHER" id="PTHR28268">
    <property type="entry name" value="MICOS SUBUNIT MIC26"/>
    <property type="match status" value="1"/>
</dbReference>
<evidence type="ECO:0000313" key="4">
    <source>
        <dbReference type="Proteomes" id="UP000800097"/>
    </source>
</evidence>
<comment type="subunit">
    <text evidence="1">Component of the mitochondrial contact site and cristae organizing system (MICOS) complex.</text>
</comment>
<proteinExistence type="predicted"/>
<dbReference type="InterPro" id="IPR019166">
    <property type="entry name" value="MIC26/MIC27"/>
</dbReference>